<evidence type="ECO:0000256" key="4">
    <source>
        <dbReference type="ARBA" id="ARBA00022475"/>
    </source>
</evidence>
<evidence type="ECO:0000256" key="1">
    <source>
        <dbReference type="ARBA" id="ARBA00004651"/>
    </source>
</evidence>
<evidence type="ECO:0000313" key="15">
    <source>
        <dbReference type="WBParaSite" id="HNAJ_0001365801-mRNA-1"/>
    </source>
</evidence>
<accession>A0A0R3U0K9</accession>
<dbReference type="GO" id="GO:0015252">
    <property type="term" value="F:proton channel activity"/>
    <property type="evidence" value="ECO:0007669"/>
    <property type="project" value="InterPro"/>
</dbReference>
<evidence type="ECO:0000256" key="10">
    <source>
        <dbReference type="ARBA" id="ARBA00023303"/>
    </source>
</evidence>
<keyword evidence="8" id="KW-0406">Ion transport</keyword>
<evidence type="ECO:0000256" key="9">
    <source>
        <dbReference type="ARBA" id="ARBA00023136"/>
    </source>
</evidence>
<keyword evidence="4" id="KW-1003">Cell membrane</keyword>
<gene>
    <name evidence="13" type="ORF">HNAJ_LOCUS13632</name>
</gene>
<keyword evidence="14" id="KW-1185">Reference proteome</keyword>
<reference evidence="15" key="1">
    <citation type="submission" date="2017-02" db="UniProtKB">
        <authorList>
            <consortium name="WormBaseParasite"/>
        </authorList>
    </citation>
    <scope>IDENTIFICATION</scope>
</reference>
<evidence type="ECO:0000256" key="3">
    <source>
        <dbReference type="ARBA" id="ARBA00022448"/>
    </source>
</evidence>
<evidence type="ECO:0000256" key="8">
    <source>
        <dbReference type="ARBA" id="ARBA00023065"/>
    </source>
</evidence>
<evidence type="ECO:0000256" key="11">
    <source>
        <dbReference type="SAM" id="Phobius"/>
    </source>
</evidence>
<feature type="chain" id="PRO_5043132165" evidence="12">
    <location>
        <begin position="18"/>
        <end position="168"/>
    </location>
</feature>
<dbReference type="InterPro" id="IPR004878">
    <property type="entry name" value="Otopetrin"/>
</dbReference>
<dbReference type="GO" id="GO:0005886">
    <property type="term" value="C:plasma membrane"/>
    <property type="evidence" value="ECO:0007669"/>
    <property type="project" value="UniProtKB-SubCell"/>
</dbReference>
<name>A0A0R3U0K9_RODNA</name>
<evidence type="ECO:0000256" key="5">
    <source>
        <dbReference type="ARBA" id="ARBA00022692"/>
    </source>
</evidence>
<evidence type="ECO:0000313" key="14">
    <source>
        <dbReference type="Proteomes" id="UP000278807"/>
    </source>
</evidence>
<keyword evidence="6" id="KW-0375">Hydrogen ion transport</keyword>
<feature type="transmembrane region" description="Helical" evidence="11">
    <location>
        <begin position="29"/>
        <end position="52"/>
    </location>
</feature>
<feature type="signal peptide" evidence="12">
    <location>
        <begin position="1"/>
        <end position="17"/>
    </location>
</feature>
<dbReference type="PANTHER" id="PTHR21522">
    <property type="entry name" value="PROTON CHANNEL OTOP"/>
    <property type="match status" value="1"/>
</dbReference>
<proteinExistence type="inferred from homology"/>
<keyword evidence="12" id="KW-0732">Signal</keyword>
<dbReference type="WBParaSite" id="HNAJ_0001365801-mRNA-1">
    <property type="protein sequence ID" value="HNAJ_0001365801-mRNA-1"/>
    <property type="gene ID" value="HNAJ_0001365801"/>
</dbReference>
<organism evidence="15">
    <name type="scientific">Rodentolepis nana</name>
    <name type="common">Dwarf tapeworm</name>
    <name type="synonym">Hymenolepis nana</name>
    <dbReference type="NCBI Taxonomy" id="102285"/>
    <lineage>
        <taxon>Eukaryota</taxon>
        <taxon>Metazoa</taxon>
        <taxon>Spiralia</taxon>
        <taxon>Lophotrochozoa</taxon>
        <taxon>Platyhelminthes</taxon>
        <taxon>Cestoda</taxon>
        <taxon>Eucestoda</taxon>
        <taxon>Cyclophyllidea</taxon>
        <taxon>Hymenolepididae</taxon>
        <taxon>Rodentolepis</taxon>
    </lineage>
</organism>
<keyword evidence="9 11" id="KW-0472">Membrane</keyword>
<dbReference type="PANTHER" id="PTHR21522:SF32">
    <property type="entry name" value="OTOPETRIN-2"/>
    <property type="match status" value="1"/>
</dbReference>
<sequence>MMLAFLVLVASRSQVTSEQQMIDKPGRSIITFLLILNLALWIASTFGLKHAVKFEIHRTHYSDIAWKIITHLSLPLIIFFRFHSTICLADVWLNAYRMGSHEVANIELNHIRVEKGEWENFRLAFATDGGIGVVDYYQGICLVCVAIPELEGWFHCAYNYAYATLFNS</sequence>
<keyword evidence="7 11" id="KW-1133">Transmembrane helix</keyword>
<dbReference type="Proteomes" id="UP000278807">
    <property type="component" value="Unassembled WGS sequence"/>
</dbReference>
<keyword evidence="5 11" id="KW-0812">Transmembrane</keyword>
<protein>
    <submittedName>
        <fullName evidence="15">DUF1980 domain-containing protein</fullName>
    </submittedName>
</protein>
<dbReference type="OrthoDB" id="6429739at2759"/>
<comment type="similarity">
    <text evidence="2">Belongs to the otopetrin family.</text>
</comment>
<comment type="subcellular location">
    <subcellularLocation>
        <location evidence="1">Cell membrane</location>
        <topology evidence="1">Multi-pass membrane protein</topology>
    </subcellularLocation>
</comment>
<dbReference type="EMBL" id="UZAE01015759">
    <property type="protein sequence ID" value="VDO16543.1"/>
    <property type="molecule type" value="Genomic_DNA"/>
</dbReference>
<keyword evidence="3" id="KW-0813">Transport</keyword>
<evidence type="ECO:0000256" key="6">
    <source>
        <dbReference type="ARBA" id="ARBA00022781"/>
    </source>
</evidence>
<keyword evidence="10" id="KW-0407">Ion channel</keyword>
<reference evidence="13 14" key="2">
    <citation type="submission" date="2018-11" db="EMBL/GenBank/DDBJ databases">
        <authorList>
            <consortium name="Pathogen Informatics"/>
        </authorList>
    </citation>
    <scope>NUCLEOTIDE SEQUENCE [LARGE SCALE GENOMIC DNA]</scope>
</reference>
<dbReference type="AlphaFoldDB" id="A0A0R3U0K9"/>
<dbReference type="Pfam" id="PF03189">
    <property type="entry name" value="Otopetrin"/>
    <property type="match status" value="1"/>
</dbReference>
<evidence type="ECO:0000256" key="2">
    <source>
        <dbReference type="ARBA" id="ARBA00006513"/>
    </source>
</evidence>
<evidence type="ECO:0000256" key="7">
    <source>
        <dbReference type="ARBA" id="ARBA00022989"/>
    </source>
</evidence>
<evidence type="ECO:0000313" key="13">
    <source>
        <dbReference type="EMBL" id="VDO16543.1"/>
    </source>
</evidence>
<evidence type="ECO:0000256" key="12">
    <source>
        <dbReference type="SAM" id="SignalP"/>
    </source>
</evidence>